<feature type="region of interest" description="Disordered" evidence="3">
    <location>
        <begin position="28"/>
        <end position="66"/>
    </location>
</feature>
<dbReference type="OrthoDB" id="342730at2759"/>
<dbReference type="PANTHER" id="PTHR24104:SF48">
    <property type="entry name" value="PROTEIN WECH"/>
    <property type="match status" value="1"/>
</dbReference>
<dbReference type="InterPro" id="IPR011042">
    <property type="entry name" value="6-blade_b-propeller_TolB-like"/>
</dbReference>
<dbReference type="Gene3D" id="2.120.10.30">
    <property type="entry name" value="TolB, C-terminal domain"/>
    <property type="match status" value="1"/>
</dbReference>
<keyword evidence="1" id="KW-0677">Repeat</keyword>
<feature type="region of interest" description="Disordered" evidence="3">
    <location>
        <begin position="605"/>
        <end position="624"/>
    </location>
</feature>
<accession>T1JQP6</accession>
<feature type="compositionally biased region" description="Polar residues" evidence="3">
    <location>
        <begin position="51"/>
        <end position="66"/>
    </location>
</feature>
<keyword evidence="5" id="KW-1185">Reference proteome</keyword>
<evidence type="ECO:0000313" key="5">
    <source>
        <dbReference type="Proteomes" id="UP000015104"/>
    </source>
</evidence>
<dbReference type="OMA" id="SIFCADS"/>
<feature type="region of interest" description="Disordered" evidence="3">
    <location>
        <begin position="648"/>
        <end position="747"/>
    </location>
</feature>
<proteinExistence type="predicted"/>
<reference evidence="5" key="1">
    <citation type="submission" date="2011-08" db="EMBL/GenBank/DDBJ databases">
        <authorList>
            <person name="Rombauts S."/>
        </authorList>
    </citation>
    <scope>NUCLEOTIDE SEQUENCE</scope>
    <source>
        <strain evidence="5">London</strain>
    </source>
</reference>
<dbReference type="KEGG" id="tut:107371463"/>
<dbReference type="PANTHER" id="PTHR24104">
    <property type="entry name" value="E3 UBIQUITIN-PROTEIN LIGASE NHLRC1-RELATED"/>
    <property type="match status" value="1"/>
</dbReference>
<evidence type="ECO:0000256" key="3">
    <source>
        <dbReference type="SAM" id="MobiDB-lite"/>
    </source>
</evidence>
<name>T1JQP6_TETUR</name>
<sequence length="1076" mass="115337">MSLPEENIMSLIQNLLLEGNVSDLLGPSPISNNNNSNSNVNNLPNSRGFHGSSSPFRNDGSLQAPGTKSNVSIDSFNIGSSSSSSLLFRKGLAESKFNCDGLWSTSDLLSPLSDCSYNSLLSTSTSYTKGLEPCINSTSNTTSSSTASCFDSLNHHIQRNDLASTISLNNLNGNKSSYLFPPLVKGNGNCLYDIEPGTSICHSNAVNVSSRRRTLSSHYTSSSSSSSVDSSRIQEDEFESQINKIANEIHSTIQLHMSGLQVRRDQLLQQLENVKRIYLQIFKQQQSSPSSPSTGSSCSSGSHVIDGNGLGGNNIGQRRIGFQQGRGCYDTSTEICHPLPLPTVTFTKPDSALYKAVSSLGFLTTPAFAPCCSATGDGLEVAVPGLNNNFTIVTRNCFNEELLIGRENIFIKIVPSNGSSPSSTTQTSSSASSPSSSSSSSPLICASIYGGGSNGGGGNNHGANTNKKDLLGLDVGSNSSNSQFGSNLHSHHLGSQSTSLSIPYTLLDHNNGKYTVTYLVPQSRTLPTELSITILVNYIPLNDSPFHVPVQLEQRSRWRLGLTFGSEGNAIGQLCRPWGVAIVRMPPFMLTPQYLASTSVNNGGNGTGDNVSSNTNHSCSSSNNHCNSTSTGNSCSSTNTANQVSSQTCSNLTSSTTGMSVGSGANGNHHQQQQQQQHQQHHQTQQGNSQYGCDKIPHSTSVHQYFSSNSSSPSHLNPPLQQSNQSTTQLQTNSSSGQTTTGNSYASLFSSDNSNGLTIGGSSTIVGLSLPTCNSNATTANSITGIEKSSCASSSSSSTGPGPNNTNSNRNGSKSTINKNNKHYLIAVADRSNNRIQLLHFDAGTMSIKVLQVFGSGPGTRAGLFDRPAGITINTSLNHIIVADKDNHRIQVFDLSGRYQFKFGEKGNRAGQFCYPWDVDSCSHTHQLLVSDTRNRRVQLFTPYGQYITHFSHPLDSPRGVSFLGDNRIVVSDFNKHRLLIFDKFPSKEDASKVIGFGEGTGWGEFLRPQGVSILGNSIFCADSRNNRICIYNLFTQAFEYLGQDLNCDRPSGLHVIDNILVIVDFGNNRLQICQL</sequence>
<organism evidence="4 5">
    <name type="scientific">Tetranychus urticae</name>
    <name type="common">Two-spotted spider mite</name>
    <dbReference type="NCBI Taxonomy" id="32264"/>
    <lineage>
        <taxon>Eukaryota</taxon>
        <taxon>Metazoa</taxon>
        <taxon>Ecdysozoa</taxon>
        <taxon>Arthropoda</taxon>
        <taxon>Chelicerata</taxon>
        <taxon>Arachnida</taxon>
        <taxon>Acari</taxon>
        <taxon>Acariformes</taxon>
        <taxon>Trombidiformes</taxon>
        <taxon>Prostigmata</taxon>
        <taxon>Eleutherengona</taxon>
        <taxon>Raphignathae</taxon>
        <taxon>Tetranychoidea</taxon>
        <taxon>Tetranychidae</taxon>
        <taxon>Tetranychus</taxon>
    </lineage>
</organism>
<dbReference type="InterPro" id="IPR014756">
    <property type="entry name" value="Ig_E-set"/>
</dbReference>
<dbReference type="GO" id="GO:0043161">
    <property type="term" value="P:proteasome-mediated ubiquitin-dependent protein catabolic process"/>
    <property type="evidence" value="ECO:0007669"/>
    <property type="project" value="TreeGrafter"/>
</dbReference>
<dbReference type="InterPro" id="IPR050952">
    <property type="entry name" value="TRIM-NHL_E3_ligases"/>
</dbReference>
<dbReference type="PROSITE" id="PS51125">
    <property type="entry name" value="NHL"/>
    <property type="match status" value="3"/>
</dbReference>
<feature type="compositionally biased region" description="Low complexity" evidence="3">
    <location>
        <begin position="707"/>
        <end position="744"/>
    </location>
</feature>
<feature type="compositionally biased region" description="Low complexity" evidence="3">
    <location>
        <begin position="653"/>
        <end position="686"/>
    </location>
</feature>
<gene>
    <name evidence="4" type="primary">107371463</name>
</gene>
<dbReference type="AlphaFoldDB" id="T1JQP6"/>
<dbReference type="Pfam" id="PF01436">
    <property type="entry name" value="NHL"/>
    <property type="match status" value="2"/>
</dbReference>
<feature type="repeat" description="NHL" evidence="2">
    <location>
        <begin position="859"/>
        <end position="896"/>
    </location>
</feature>
<dbReference type="InterPro" id="IPR013783">
    <property type="entry name" value="Ig-like_fold"/>
</dbReference>
<evidence type="ECO:0000256" key="1">
    <source>
        <dbReference type="ARBA" id="ARBA00022737"/>
    </source>
</evidence>
<protein>
    <submittedName>
        <fullName evidence="4">Uncharacterized protein</fullName>
    </submittedName>
</protein>
<reference evidence="4" key="2">
    <citation type="submission" date="2015-06" db="UniProtKB">
        <authorList>
            <consortium name="EnsemblMetazoa"/>
        </authorList>
    </citation>
    <scope>IDENTIFICATION</scope>
</reference>
<dbReference type="STRING" id="32264.T1JQP6"/>
<dbReference type="GO" id="GO:0000209">
    <property type="term" value="P:protein polyubiquitination"/>
    <property type="evidence" value="ECO:0007669"/>
    <property type="project" value="TreeGrafter"/>
</dbReference>
<feature type="repeat" description="NHL" evidence="2">
    <location>
        <begin position="900"/>
        <end position="944"/>
    </location>
</feature>
<dbReference type="HOGENOM" id="CLU_286877_0_0_1"/>
<dbReference type="Gene3D" id="2.60.40.10">
    <property type="entry name" value="Immunoglobulins"/>
    <property type="match status" value="1"/>
</dbReference>
<dbReference type="Proteomes" id="UP000015104">
    <property type="component" value="Unassembled WGS sequence"/>
</dbReference>
<dbReference type="SUPFAM" id="SSF101898">
    <property type="entry name" value="NHL repeat"/>
    <property type="match status" value="1"/>
</dbReference>
<dbReference type="GO" id="GO:0061630">
    <property type="term" value="F:ubiquitin protein ligase activity"/>
    <property type="evidence" value="ECO:0007669"/>
    <property type="project" value="TreeGrafter"/>
</dbReference>
<dbReference type="SUPFAM" id="SSF81296">
    <property type="entry name" value="E set domains"/>
    <property type="match status" value="1"/>
</dbReference>
<feature type="compositionally biased region" description="Low complexity" evidence="3">
    <location>
        <begin position="789"/>
        <end position="816"/>
    </location>
</feature>
<dbReference type="EnsemblMetazoa" id="tetur01g03990.1">
    <property type="protein sequence ID" value="tetur01g03990.1"/>
    <property type="gene ID" value="tetur01g03990"/>
</dbReference>
<feature type="repeat" description="NHL" evidence="2">
    <location>
        <begin position="953"/>
        <end position="985"/>
    </location>
</feature>
<dbReference type="EMBL" id="CAEY01000440">
    <property type="status" value="NOT_ANNOTATED_CDS"/>
    <property type="molecule type" value="Genomic_DNA"/>
</dbReference>
<evidence type="ECO:0000313" key="4">
    <source>
        <dbReference type="EnsemblMetazoa" id="tetur01g03990.1"/>
    </source>
</evidence>
<evidence type="ECO:0000256" key="2">
    <source>
        <dbReference type="PROSITE-ProRule" id="PRU00504"/>
    </source>
</evidence>
<feature type="compositionally biased region" description="Low complexity" evidence="3">
    <location>
        <begin position="419"/>
        <end position="441"/>
    </location>
</feature>
<feature type="region of interest" description="Disordered" evidence="3">
    <location>
        <begin position="417"/>
        <end position="441"/>
    </location>
</feature>
<dbReference type="eggNOG" id="KOG2177">
    <property type="taxonomic scope" value="Eukaryota"/>
</dbReference>
<feature type="region of interest" description="Disordered" evidence="3">
    <location>
        <begin position="789"/>
        <end position="817"/>
    </location>
</feature>
<dbReference type="InterPro" id="IPR001258">
    <property type="entry name" value="NHL_repeat"/>
</dbReference>
<feature type="compositionally biased region" description="Low complexity" evidence="3">
    <location>
        <begin position="28"/>
        <end position="46"/>
    </location>
</feature>